<dbReference type="EMBL" id="QBML01000024">
    <property type="protein sequence ID" value="PZO38290.1"/>
    <property type="molecule type" value="Genomic_DNA"/>
</dbReference>
<dbReference type="AlphaFoldDB" id="A0A2W4W1Y3"/>
<dbReference type="Gene3D" id="3.30.70.380">
    <property type="entry name" value="Ferrodoxin-fold anticodon-binding domain"/>
    <property type="match status" value="1"/>
</dbReference>
<reference evidence="20 21" key="2">
    <citation type="submission" date="2018-06" db="EMBL/GenBank/DDBJ databases">
        <title>Metagenomic assembly of (sub)arctic Cyanobacteria and their associated microbiome from non-axenic cultures.</title>
        <authorList>
            <person name="Baurain D."/>
        </authorList>
    </citation>
    <scope>NUCLEOTIDE SEQUENCE [LARGE SCALE GENOMIC DNA]</scope>
    <source>
        <strain evidence="20">ULC066bin1</strain>
    </source>
</reference>
<evidence type="ECO:0000256" key="15">
    <source>
        <dbReference type="HAMAP-Rule" id="MF_00283"/>
    </source>
</evidence>
<dbReference type="InterPro" id="IPR005146">
    <property type="entry name" value="B3/B4_tRNA-bd"/>
</dbReference>
<evidence type="ECO:0000256" key="6">
    <source>
        <dbReference type="ARBA" id="ARBA00022598"/>
    </source>
</evidence>
<feature type="binding site" evidence="15">
    <location>
        <position position="470"/>
    </location>
    <ligand>
        <name>Mg(2+)</name>
        <dbReference type="ChEBI" id="CHEBI:18420"/>
        <note>shared with alpha subunit</note>
    </ligand>
</feature>
<evidence type="ECO:0000256" key="3">
    <source>
        <dbReference type="ARBA" id="ARBA00011209"/>
    </source>
</evidence>
<keyword evidence="6 15" id="KW-0436">Ligase</keyword>
<dbReference type="FunFam" id="2.40.50.140:FF:000045">
    <property type="entry name" value="Phenylalanine--tRNA ligase beta subunit"/>
    <property type="match status" value="1"/>
</dbReference>
<evidence type="ECO:0000313" key="21">
    <source>
        <dbReference type="Proteomes" id="UP000249467"/>
    </source>
</evidence>
<dbReference type="SUPFAM" id="SSF56037">
    <property type="entry name" value="PheT/TilS domain"/>
    <property type="match status" value="1"/>
</dbReference>
<dbReference type="PROSITE" id="PS51447">
    <property type="entry name" value="FDX_ACB"/>
    <property type="match status" value="1"/>
</dbReference>
<dbReference type="NCBIfam" id="NF045760">
    <property type="entry name" value="YtpR"/>
    <property type="match status" value="1"/>
</dbReference>
<dbReference type="Gene3D" id="3.30.930.10">
    <property type="entry name" value="Bira Bifunctional Protein, Domain 2"/>
    <property type="match status" value="1"/>
</dbReference>
<evidence type="ECO:0000313" key="20">
    <source>
        <dbReference type="EMBL" id="PZO38290.1"/>
    </source>
</evidence>
<keyword evidence="13 15" id="KW-0030">Aminoacyl-tRNA synthetase</keyword>
<evidence type="ECO:0000256" key="12">
    <source>
        <dbReference type="ARBA" id="ARBA00022917"/>
    </source>
</evidence>
<dbReference type="EC" id="6.1.1.20" evidence="15"/>
<dbReference type="InterPro" id="IPR033714">
    <property type="entry name" value="tRNA_bind_bactPheRS"/>
</dbReference>
<dbReference type="Pfam" id="PF17759">
    <property type="entry name" value="tRNA_synthFbeta"/>
    <property type="match status" value="1"/>
</dbReference>
<dbReference type="Proteomes" id="UP000249467">
    <property type="component" value="Unassembled WGS sequence"/>
</dbReference>
<evidence type="ECO:0000256" key="11">
    <source>
        <dbReference type="ARBA" id="ARBA00022884"/>
    </source>
</evidence>
<dbReference type="SMART" id="SM00873">
    <property type="entry name" value="B3_4"/>
    <property type="match status" value="1"/>
</dbReference>
<comment type="subcellular location">
    <subcellularLocation>
        <location evidence="1 15">Cytoplasm</location>
    </subcellularLocation>
</comment>
<keyword evidence="5 16" id="KW-0820">tRNA-binding</keyword>
<evidence type="ECO:0000256" key="16">
    <source>
        <dbReference type="PROSITE-ProRule" id="PRU00209"/>
    </source>
</evidence>
<dbReference type="InterPro" id="IPR009061">
    <property type="entry name" value="DNA-bd_dom_put_sf"/>
</dbReference>
<accession>A0A2W4W1Y3</accession>
<dbReference type="Pfam" id="PF01588">
    <property type="entry name" value="tRNA_bind"/>
    <property type="match status" value="1"/>
</dbReference>
<dbReference type="PROSITE" id="PS50886">
    <property type="entry name" value="TRBD"/>
    <property type="match status" value="1"/>
</dbReference>
<dbReference type="InterPro" id="IPR036690">
    <property type="entry name" value="Fdx_antiC-bd_sf"/>
</dbReference>
<dbReference type="NCBIfam" id="TIGR00472">
    <property type="entry name" value="pheT_bact"/>
    <property type="match status" value="1"/>
</dbReference>
<dbReference type="CDD" id="cd02796">
    <property type="entry name" value="tRNA_bind_bactPheRS"/>
    <property type="match status" value="1"/>
</dbReference>
<sequence length="803" mass="88884">MRISLNWLRELVDCDLSPQELEEKLTMAGFEVESIEDRRTWAEGVVVGHILTAERHPNADKLQVCKVDIGAPELLQIVCGAANARQGLFVPVATIGTYLPTIDLKLRPTKLRGERSEGMICSLAEIGLAKESSGIHEFPEDAIVGSDVRPLLGLDDTILDVTSTANRADALSMVGIAREVAALLGKEVRLPLATQNFQPKSANWVAVEDSKSCPAYVGTLIEGVKVAPSPEWLKRRIEAAGMRSINNIVDITNYILLEWGQPLHAFDADTLQAGLNIGVRFAKASEKLKTLDNIERTLTSQNFVITSGDKPIAIAGVMGGAETEVSEKTTNIVLEAALFTQVTTRRSARAQGLRTEASARYERGVNQAAIESATTKAVQMIVELAGGEAIEQSIVDSRSKEIRTIDLRLTKVWQILGEVDREDENALPLLSEAEVEQTLRVLSFELERQPIEEGSYAIWKVTVPPYRYADIEREIDLVEEIARIYGYDKFVETLPARTEFGFLSADQEGGRMIRAAFRAVGLTEVMHMSLCTPTDSHQVKINNPVAIEYGALRGDLLSSLIDSCAFNINQGNGILNAFEIGRVFWLDEAGSDETDRIAGVFGGDPTVGAWQHESKPMNFYEAKGLLDSVFHNLCVTVEYQPDQKDERLHPGRTASLWISGERLGTFGQLHPKLRAEKEFPDEIYAFELDFYTLLDAMMKKSIPTFQAFSTYPSSDRDIAFFAPLKFTVADIQRSITHVGGELLDSVTLFDQYIGKGVPEGSRSLAFRLVYRASDRTLTEADINPVHQKVRDLLEEKFQATLRS</sequence>
<reference evidence="20 21" key="1">
    <citation type="submission" date="2018-04" db="EMBL/GenBank/DDBJ databases">
        <authorList>
            <person name="Go L.Y."/>
            <person name="Mitchell J.A."/>
        </authorList>
    </citation>
    <scope>NUCLEOTIDE SEQUENCE [LARGE SCALE GENOMIC DNA]</scope>
    <source>
        <strain evidence="20">ULC066bin1</strain>
    </source>
</reference>
<dbReference type="GO" id="GO:0006432">
    <property type="term" value="P:phenylalanyl-tRNA aminoacylation"/>
    <property type="evidence" value="ECO:0007669"/>
    <property type="project" value="UniProtKB-UniRule"/>
</dbReference>
<evidence type="ECO:0000256" key="10">
    <source>
        <dbReference type="ARBA" id="ARBA00022842"/>
    </source>
</evidence>
<feature type="binding site" evidence="15">
    <location>
        <position position="479"/>
    </location>
    <ligand>
        <name>Mg(2+)</name>
        <dbReference type="ChEBI" id="CHEBI:18420"/>
        <note>shared with alpha subunit</note>
    </ligand>
</feature>
<dbReference type="SUPFAM" id="SSF46955">
    <property type="entry name" value="Putative DNA-binding domain"/>
    <property type="match status" value="1"/>
</dbReference>
<dbReference type="GO" id="GO:0000287">
    <property type="term" value="F:magnesium ion binding"/>
    <property type="evidence" value="ECO:0007669"/>
    <property type="project" value="UniProtKB-UniRule"/>
</dbReference>
<keyword evidence="12 15" id="KW-0648">Protein biosynthesis</keyword>
<evidence type="ECO:0000256" key="13">
    <source>
        <dbReference type="ARBA" id="ARBA00023146"/>
    </source>
</evidence>
<keyword evidence="9 15" id="KW-0067">ATP-binding</keyword>
<dbReference type="SMART" id="SM00896">
    <property type="entry name" value="FDX-ACB"/>
    <property type="match status" value="1"/>
</dbReference>
<dbReference type="PROSITE" id="PS51483">
    <property type="entry name" value="B5"/>
    <property type="match status" value="1"/>
</dbReference>
<dbReference type="FunFam" id="3.50.40.10:FF:000001">
    <property type="entry name" value="Phenylalanine--tRNA ligase beta subunit"/>
    <property type="match status" value="1"/>
</dbReference>
<dbReference type="PANTHER" id="PTHR10947">
    <property type="entry name" value="PHENYLALANYL-TRNA SYNTHETASE BETA CHAIN AND LEUCINE-RICH REPEAT-CONTAINING PROTEIN 47"/>
    <property type="match status" value="1"/>
</dbReference>
<evidence type="ECO:0000259" key="17">
    <source>
        <dbReference type="PROSITE" id="PS50886"/>
    </source>
</evidence>
<dbReference type="GO" id="GO:0005524">
    <property type="term" value="F:ATP binding"/>
    <property type="evidence" value="ECO:0007669"/>
    <property type="project" value="UniProtKB-UniRule"/>
</dbReference>
<dbReference type="InterPro" id="IPR002547">
    <property type="entry name" value="tRNA-bd_dom"/>
</dbReference>
<dbReference type="GO" id="GO:0000049">
    <property type="term" value="F:tRNA binding"/>
    <property type="evidence" value="ECO:0007669"/>
    <property type="project" value="UniProtKB-UniRule"/>
</dbReference>
<dbReference type="FunFam" id="3.30.70.380:FF:000001">
    <property type="entry name" value="Phenylalanine--tRNA ligase beta subunit"/>
    <property type="match status" value="1"/>
</dbReference>
<dbReference type="GO" id="GO:0004826">
    <property type="term" value="F:phenylalanine-tRNA ligase activity"/>
    <property type="evidence" value="ECO:0007669"/>
    <property type="project" value="UniProtKB-UniRule"/>
</dbReference>
<dbReference type="Gene3D" id="2.40.50.140">
    <property type="entry name" value="Nucleic acid-binding proteins"/>
    <property type="match status" value="1"/>
</dbReference>
<dbReference type="Pfam" id="PF03483">
    <property type="entry name" value="B3_4"/>
    <property type="match status" value="1"/>
</dbReference>
<keyword evidence="10 15" id="KW-0460">Magnesium</keyword>
<comment type="similarity">
    <text evidence="2 15">Belongs to the phenylalanyl-tRNA synthetase beta subunit family. Type 1 subfamily.</text>
</comment>
<dbReference type="SUPFAM" id="SSF54991">
    <property type="entry name" value="Anticodon-binding domain of PheRS"/>
    <property type="match status" value="1"/>
</dbReference>
<dbReference type="InterPro" id="IPR020825">
    <property type="entry name" value="Phe-tRNA_synthase-like_B3/B4"/>
</dbReference>
<dbReference type="Gene3D" id="3.50.40.10">
    <property type="entry name" value="Phenylalanyl-trna Synthetase, Chain B, domain 3"/>
    <property type="match status" value="1"/>
</dbReference>
<dbReference type="InterPro" id="IPR045060">
    <property type="entry name" value="Phe-tRNA-ligase_IIc_bsu"/>
</dbReference>
<evidence type="ECO:0000256" key="14">
    <source>
        <dbReference type="ARBA" id="ARBA00049255"/>
    </source>
</evidence>
<evidence type="ECO:0000256" key="5">
    <source>
        <dbReference type="ARBA" id="ARBA00022555"/>
    </source>
</evidence>
<dbReference type="InterPro" id="IPR005147">
    <property type="entry name" value="tRNA_synthase_B5-dom"/>
</dbReference>
<feature type="binding site" evidence="15">
    <location>
        <position position="476"/>
    </location>
    <ligand>
        <name>Mg(2+)</name>
        <dbReference type="ChEBI" id="CHEBI:18420"/>
        <note>shared with alpha subunit</note>
    </ligand>
</feature>
<evidence type="ECO:0000256" key="8">
    <source>
        <dbReference type="ARBA" id="ARBA00022741"/>
    </source>
</evidence>
<dbReference type="InterPro" id="IPR041616">
    <property type="entry name" value="PheRS_beta_core"/>
</dbReference>
<feature type="domain" description="B5" evidence="19">
    <location>
        <begin position="400"/>
        <end position="492"/>
    </location>
</feature>
<dbReference type="Gene3D" id="3.30.56.10">
    <property type="match status" value="2"/>
</dbReference>
<dbReference type="SUPFAM" id="SSF50249">
    <property type="entry name" value="Nucleic acid-binding proteins"/>
    <property type="match status" value="1"/>
</dbReference>
<keyword evidence="7 15" id="KW-0479">Metal-binding</keyword>
<name>A0A2W4W1Y3_9CYAN</name>
<evidence type="ECO:0000259" key="19">
    <source>
        <dbReference type="PROSITE" id="PS51483"/>
    </source>
</evidence>
<evidence type="ECO:0000256" key="4">
    <source>
        <dbReference type="ARBA" id="ARBA00022490"/>
    </source>
</evidence>
<keyword evidence="11 16" id="KW-0694">RNA-binding</keyword>
<dbReference type="InterPro" id="IPR045864">
    <property type="entry name" value="aa-tRNA-synth_II/BPL/LPL"/>
</dbReference>
<protein>
    <recommendedName>
        <fullName evidence="15">Phenylalanine--tRNA ligase beta subunit</fullName>
        <ecNumber evidence="15">6.1.1.20</ecNumber>
    </recommendedName>
    <alternativeName>
        <fullName evidence="15">Phenylalanyl-tRNA synthetase beta subunit</fullName>
        <shortName evidence="15">PheRS</shortName>
    </alternativeName>
</protein>
<dbReference type="CDD" id="cd00769">
    <property type="entry name" value="PheRS_beta_core"/>
    <property type="match status" value="1"/>
</dbReference>
<proteinExistence type="inferred from homology"/>
<comment type="cofactor">
    <cofactor evidence="15">
        <name>Mg(2+)</name>
        <dbReference type="ChEBI" id="CHEBI:18420"/>
    </cofactor>
    <text evidence="15">Binds 2 magnesium ions per tetramer.</text>
</comment>
<evidence type="ECO:0000259" key="18">
    <source>
        <dbReference type="PROSITE" id="PS51447"/>
    </source>
</evidence>
<evidence type="ECO:0000256" key="7">
    <source>
        <dbReference type="ARBA" id="ARBA00022723"/>
    </source>
</evidence>
<keyword evidence="4 15" id="KW-0963">Cytoplasm</keyword>
<dbReference type="SMART" id="SM00874">
    <property type="entry name" value="B5"/>
    <property type="match status" value="1"/>
</dbReference>
<dbReference type="GO" id="GO:0009328">
    <property type="term" value="C:phenylalanine-tRNA ligase complex"/>
    <property type="evidence" value="ECO:0007669"/>
    <property type="project" value="TreeGrafter"/>
</dbReference>
<dbReference type="InterPro" id="IPR005121">
    <property type="entry name" value="Fdx_antiC-bd"/>
</dbReference>
<dbReference type="HAMAP" id="MF_00283">
    <property type="entry name" value="Phe_tRNA_synth_beta1"/>
    <property type="match status" value="1"/>
</dbReference>
<comment type="catalytic activity">
    <reaction evidence="14 15">
        <text>tRNA(Phe) + L-phenylalanine + ATP = L-phenylalanyl-tRNA(Phe) + AMP + diphosphate + H(+)</text>
        <dbReference type="Rhea" id="RHEA:19413"/>
        <dbReference type="Rhea" id="RHEA-COMP:9668"/>
        <dbReference type="Rhea" id="RHEA-COMP:9699"/>
        <dbReference type="ChEBI" id="CHEBI:15378"/>
        <dbReference type="ChEBI" id="CHEBI:30616"/>
        <dbReference type="ChEBI" id="CHEBI:33019"/>
        <dbReference type="ChEBI" id="CHEBI:58095"/>
        <dbReference type="ChEBI" id="CHEBI:78442"/>
        <dbReference type="ChEBI" id="CHEBI:78531"/>
        <dbReference type="ChEBI" id="CHEBI:456215"/>
        <dbReference type="EC" id="6.1.1.20"/>
    </reaction>
</comment>
<dbReference type="Pfam" id="PF03484">
    <property type="entry name" value="B5"/>
    <property type="match status" value="1"/>
</dbReference>
<evidence type="ECO:0000256" key="2">
    <source>
        <dbReference type="ARBA" id="ARBA00008653"/>
    </source>
</evidence>
<dbReference type="PANTHER" id="PTHR10947:SF0">
    <property type="entry name" value="PHENYLALANINE--TRNA LIGASE BETA SUBUNIT"/>
    <property type="match status" value="1"/>
</dbReference>
<feature type="binding site" evidence="15">
    <location>
        <position position="480"/>
    </location>
    <ligand>
        <name>Mg(2+)</name>
        <dbReference type="ChEBI" id="CHEBI:18420"/>
        <note>shared with alpha subunit</note>
    </ligand>
</feature>
<dbReference type="InterPro" id="IPR004532">
    <property type="entry name" value="Phe-tRNA-ligase_IIc_bsu_bact"/>
</dbReference>
<dbReference type="Pfam" id="PF03147">
    <property type="entry name" value="FDX-ACB"/>
    <property type="match status" value="1"/>
</dbReference>
<feature type="domain" description="TRNA-binding" evidence="17">
    <location>
        <begin position="39"/>
        <end position="149"/>
    </location>
</feature>
<keyword evidence="8 15" id="KW-0547">Nucleotide-binding</keyword>
<comment type="caution">
    <text evidence="20">The sequence shown here is derived from an EMBL/GenBank/DDBJ whole genome shotgun (WGS) entry which is preliminary data.</text>
</comment>
<comment type="subunit">
    <text evidence="3 15">Tetramer of two alpha and two beta subunits.</text>
</comment>
<evidence type="ECO:0000256" key="9">
    <source>
        <dbReference type="ARBA" id="ARBA00022840"/>
    </source>
</evidence>
<dbReference type="InterPro" id="IPR012340">
    <property type="entry name" value="NA-bd_OB-fold"/>
</dbReference>
<feature type="domain" description="FDX-ACB" evidence="18">
    <location>
        <begin position="709"/>
        <end position="802"/>
    </location>
</feature>
<gene>
    <name evidence="15" type="primary">pheT</name>
    <name evidence="20" type="ORF">DCF19_16550</name>
</gene>
<dbReference type="SUPFAM" id="SSF55681">
    <property type="entry name" value="Class II aaRS and biotin synthetases"/>
    <property type="match status" value="1"/>
</dbReference>
<organism evidence="20 21">
    <name type="scientific">Pseudanabaena frigida</name>
    <dbReference type="NCBI Taxonomy" id="945775"/>
    <lineage>
        <taxon>Bacteria</taxon>
        <taxon>Bacillati</taxon>
        <taxon>Cyanobacteriota</taxon>
        <taxon>Cyanophyceae</taxon>
        <taxon>Pseudanabaenales</taxon>
        <taxon>Pseudanabaenaceae</taxon>
        <taxon>Pseudanabaena</taxon>
    </lineage>
</organism>
<evidence type="ECO:0000256" key="1">
    <source>
        <dbReference type="ARBA" id="ARBA00004496"/>
    </source>
</evidence>